<dbReference type="GO" id="GO:0016810">
    <property type="term" value="F:hydrolase activity, acting on carbon-nitrogen (but not peptide) bonds"/>
    <property type="evidence" value="ECO:0007669"/>
    <property type="project" value="InterPro"/>
</dbReference>
<dbReference type="InterPro" id="IPR011330">
    <property type="entry name" value="Glyco_hydro/deAcase_b/a-brl"/>
</dbReference>
<evidence type="ECO:0000313" key="3">
    <source>
        <dbReference type="Proteomes" id="UP000443353"/>
    </source>
</evidence>
<accession>A0A7X3G5C9</accession>
<dbReference type="Proteomes" id="UP000443353">
    <property type="component" value="Unassembled WGS sequence"/>
</dbReference>
<dbReference type="Pfam" id="PF01522">
    <property type="entry name" value="Polysacc_deac_1"/>
    <property type="match status" value="1"/>
</dbReference>
<comment type="caution">
    <text evidence="2">The sequence shown here is derived from an EMBL/GenBank/DDBJ whole genome shotgun (WGS) entry which is preliminary data.</text>
</comment>
<evidence type="ECO:0000313" key="2">
    <source>
        <dbReference type="EMBL" id="MVW63745.1"/>
    </source>
</evidence>
<sequence>MDVDPCDHIAFSMPLPARGYPGNNALIELIMETTLKQSILLCALALACGSALAESGSRFDVAITVDDLPSHGSKPADITRAEIARSHIATFRAHGVPEAWGFVNAVALGKEADSDAALDVWREAGYPLGNHGYTHMGLSQAASLDAWEDDVRKNEPVLGKYMAGKDWHVLRYPFLDAGGKGARHDDALAWLKARGYRVADVTLGFDDWAYTETYARCVAKGDQAAIDGMKASYYRRIDQQLARTKAMSQRVYGRMIPQVLLTHMGAWSAATLPEVMKRLDAAGAHYVTLDQAQSDAAYRIPSPGAGNGAMIERRAQDAGIDLAGLPAVDPVGSLDALCR</sequence>
<gene>
    <name evidence="2" type="ORF">GPY61_27835</name>
</gene>
<name>A0A7X3G5C9_9BURK</name>
<proteinExistence type="predicted"/>
<dbReference type="CDD" id="cd10960">
    <property type="entry name" value="CE4_NodB_like_1"/>
    <property type="match status" value="1"/>
</dbReference>
<dbReference type="SUPFAM" id="SSF88713">
    <property type="entry name" value="Glycoside hydrolase/deacetylase"/>
    <property type="match status" value="1"/>
</dbReference>
<dbReference type="AlphaFoldDB" id="A0A7X3G5C9"/>
<dbReference type="InterPro" id="IPR002509">
    <property type="entry name" value="NODB_dom"/>
</dbReference>
<dbReference type="EMBL" id="WSES01000009">
    <property type="protein sequence ID" value="MVW63745.1"/>
    <property type="molecule type" value="Genomic_DNA"/>
</dbReference>
<dbReference type="Gene3D" id="3.20.20.370">
    <property type="entry name" value="Glycoside hydrolase/deacetylase"/>
    <property type="match status" value="1"/>
</dbReference>
<organism evidence="2 3">
    <name type="scientific">Massilia cellulosiltytica</name>
    <dbReference type="NCBI Taxonomy" id="2683234"/>
    <lineage>
        <taxon>Bacteria</taxon>
        <taxon>Pseudomonadati</taxon>
        <taxon>Pseudomonadota</taxon>
        <taxon>Betaproteobacteria</taxon>
        <taxon>Burkholderiales</taxon>
        <taxon>Oxalobacteraceae</taxon>
        <taxon>Telluria group</taxon>
        <taxon>Massilia</taxon>
    </lineage>
</organism>
<feature type="domain" description="NodB homology" evidence="1">
    <location>
        <begin position="59"/>
        <end position="196"/>
    </location>
</feature>
<protein>
    <submittedName>
        <fullName evidence="2">Polysaccharide deacetylase family protein</fullName>
    </submittedName>
</protein>
<evidence type="ECO:0000259" key="1">
    <source>
        <dbReference type="Pfam" id="PF01522"/>
    </source>
</evidence>
<dbReference type="GO" id="GO:0005975">
    <property type="term" value="P:carbohydrate metabolic process"/>
    <property type="evidence" value="ECO:0007669"/>
    <property type="project" value="InterPro"/>
</dbReference>
<keyword evidence="3" id="KW-1185">Reference proteome</keyword>
<reference evidence="2 3" key="1">
    <citation type="submission" date="2019-12" db="EMBL/GenBank/DDBJ databases">
        <authorList>
            <person name="Li C."/>
            <person name="Zhao J."/>
        </authorList>
    </citation>
    <scope>NUCLEOTIDE SEQUENCE [LARGE SCALE GENOMIC DNA]</scope>
    <source>
        <strain evidence="2 3">NEAU-DD11</strain>
    </source>
</reference>